<name>A0AAV9GKH8_9PEZI</name>
<comment type="caution">
    <text evidence="2">The sequence shown here is derived from an EMBL/GenBank/DDBJ whole genome shotgun (WGS) entry which is preliminary data.</text>
</comment>
<sequence>MHIPTLPTLLLLTTLHWLTLTTANDLFQGNSILIRPSETSVYPKDANITSAHFYSYITDEGYFSFGWWLDATPTTNFTRCSPTQEYDWYEYSSSGGCNTTTGVCTVHALNYPAGAPTTADIDTNYVAWLVTVGQEAIGNLAVSYFDEAQGTFAVGSRRYLSGPGLGRDEGLECKQAYERLVGIQGQWNLPLKFKLTDPCRTAA</sequence>
<dbReference type="Proteomes" id="UP001321760">
    <property type="component" value="Unassembled WGS sequence"/>
</dbReference>
<evidence type="ECO:0008006" key="4">
    <source>
        <dbReference type="Google" id="ProtNLM"/>
    </source>
</evidence>
<keyword evidence="3" id="KW-1185">Reference proteome</keyword>
<accession>A0AAV9GKH8</accession>
<keyword evidence="1" id="KW-0732">Signal</keyword>
<reference evidence="2" key="2">
    <citation type="submission" date="2023-05" db="EMBL/GenBank/DDBJ databases">
        <authorList>
            <consortium name="Lawrence Berkeley National Laboratory"/>
            <person name="Steindorff A."/>
            <person name="Hensen N."/>
            <person name="Bonometti L."/>
            <person name="Westerberg I."/>
            <person name="Brannstrom I.O."/>
            <person name="Guillou S."/>
            <person name="Cros-Aarteil S."/>
            <person name="Calhoun S."/>
            <person name="Haridas S."/>
            <person name="Kuo A."/>
            <person name="Mondo S."/>
            <person name="Pangilinan J."/>
            <person name="Riley R."/>
            <person name="Labutti K."/>
            <person name="Andreopoulos B."/>
            <person name="Lipzen A."/>
            <person name="Chen C."/>
            <person name="Yanf M."/>
            <person name="Daum C."/>
            <person name="Ng V."/>
            <person name="Clum A."/>
            <person name="Ohm R."/>
            <person name="Martin F."/>
            <person name="Silar P."/>
            <person name="Natvig D."/>
            <person name="Lalanne C."/>
            <person name="Gautier V."/>
            <person name="Ament-Velasquez S.L."/>
            <person name="Kruys A."/>
            <person name="Hutchinson M.I."/>
            <person name="Powell A.J."/>
            <person name="Barry K."/>
            <person name="Miller A.N."/>
            <person name="Grigoriev I.V."/>
            <person name="Debuchy R."/>
            <person name="Gladieux P."/>
            <person name="Thoren M.H."/>
            <person name="Johannesson H."/>
        </authorList>
    </citation>
    <scope>NUCLEOTIDE SEQUENCE</scope>
    <source>
        <strain evidence="2">PSN243</strain>
    </source>
</reference>
<evidence type="ECO:0000313" key="3">
    <source>
        <dbReference type="Proteomes" id="UP001321760"/>
    </source>
</evidence>
<organism evidence="2 3">
    <name type="scientific">Podospora aff. communis PSN243</name>
    <dbReference type="NCBI Taxonomy" id="3040156"/>
    <lineage>
        <taxon>Eukaryota</taxon>
        <taxon>Fungi</taxon>
        <taxon>Dikarya</taxon>
        <taxon>Ascomycota</taxon>
        <taxon>Pezizomycotina</taxon>
        <taxon>Sordariomycetes</taxon>
        <taxon>Sordariomycetidae</taxon>
        <taxon>Sordariales</taxon>
        <taxon>Podosporaceae</taxon>
        <taxon>Podospora</taxon>
    </lineage>
</organism>
<gene>
    <name evidence="2" type="ORF">QBC34DRAFT_463613</name>
</gene>
<dbReference type="AlphaFoldDB" id="A0AAV9GKH8"/>
<feature type="signal peptide" evidence="1">
    <location>
        <begin position="1"/>
        <end position="23"/>
    </location>
</feature>
<feature type="chain" id="PRO_5043519003" description="Ecp2 effector protein domain-containing protein" evidence="1">
    <location>
        <begin position="24"/>
        <end position="203"/>
    </location>
</feature>
<proteinExistence type="predicted"/>
<reference evidence="2" key="1">
    <citation type="journal article" date="2023" name="Mol. Phylogenet. Evol.">
        <title>Genome-scale phylogeny and comparative genomics of the fungal order Sordariales.</title>
        <authorList>
            <person name="Hensen N."/>
            <person name="Bonometti L."/>
            <person name="Westerberg I."/>
            <person name="Brannstrom I.O."/>
            <person name="Guillou S."/>
            <person name="Cros-Aarteil S."/>
            <person name="Calhoun S."/>
            <person name="Haridas S."/>
            <person name="Kuo A."/>
            <person name="Mondo S."/>
            <person name="Pangilinan J."/>
            <person name="Riley R."/>
            <person name="LaButti K."/>
            <person name="Andreopoulos B."/>
            <person name="Lipzen A."/>
            <person name="Chen C."/>
            <person name="Yan M."/>
            <person name="Daum C."/>
            <person name="Ng V."/>
            <person name="Clum A."/>
            <person name="Steindorff A."/>
            <person name="Ohm R.A."/>
            <person name="Martin F."/>
            <person name="Silar P."/>
            <person name="Natvig D.O."/>
            <person name="Lalanne C."/>
            <person name="Gautier V."/>
            <person name="Ament-Velasquez S.L."/>
            <person name="Kruys A."/>
            <person name="Hutchinson M.I."/>
            <person name="Powell A.J."/>
            <person name="Barry K."/>
            <person name="Miller A.N."/>
            <person name="Grigoriev I.V."/>
            <person name="Debuchy R."/>
            <person name="Gladieux P."/>
            <person name="Hiltunen Thoren M."/>
            <person name="Johannesson H."/>
        </authorList>
    </citation>
    <scope>NUCLEOTIDE SEQUENCE</scope>
    <source>
        <strain evidence="2">PSN243</strain>
    </source>
</reference>
<evidence type="ECO:0000256" key="1">
    <source>
        <dbReference type="SAM" id="SignalP"/>
    </source>
</evidence>
<protein>
    <recommendedName>
        <fullName evidence="4">Ecp2 effector protein domain-containing protein</fullName>
    </recommendedName>
</protein>
<evidence type="ECO:0000313" key="2">
    <source>
        <dbReference type="EMBL" id="KAK4449033.1"/>
    </source>
</evidence>
<dbReference type="EMBL" id="MU865939">
    <property type="protein sequence ID" value="KAK4449033.1"/>
    <property type="molecule type" value="Genomic_DNA"/>
</dbReference>